<dbReference type="GO" id="GO:0017056">
    <property type="term" value="F:structural constituent of nuclear pore"/>
    <property type="evidence" value="ECO:0007669"/>
    <property type="project" value="InterPro"/>
</dbReference>
<organism evidence="1 2">
    <name type="scientific">Dioscorea zingiberensis</name>
    <dbReference type="NCBI Taxonomy" id="325984"/>
    <lineage>
        <taxon>Eukaryota</taxon>
        <taxon>Viridiplantae</taxon>
        <taxon>Streptophyta</taxon>
        <taxon>Embryophyta</taxon>
        <taxon>Tracheophyta</taxon>
        <taxon>Spermatophyta</taxon>
        <taxon>Magnoliopsida</taxon>
        <taxon>Liliopsida</taxon>
        <taxon>Dioscoreales</taxon>
        <taxon>Dioscoreaceae</taxon>
        <taxon>Dioscorea</taxon>
    </lineage>
</organism>
<evidence type="ECO:0000313" key="1">
    <source>
        <dbReference type="EMBL" id="KAJ0962473.1"/>
    </source>
</evidence>
<reference evidence="1" key="1">
    <citation type="submission" date="2021-03" db="EMBL/GenBank/DDBJ databases">
        <authorList>
            <person name="Li Z."/>
            <person name="Yang C."/>
        </authorList>
    </citation>
    <scope>NUCLEOTIDE SEQUENCE</scope>
    <source>
        <strain evidence="1">Dzin_1.0</strain>
        <tissue evidence="1">Leaf</tissue>
    </source>
</reference>
<sequence>MASAAAAIDQATPPKPVEESLWWDSFVILFEELDAAPLSSDLPDRLMEKLKNNHAWFLNSVSSFRPPSQVSKAALDSPQISIGSHRLSVKPELKEVALRIGARLCLDEVQSYILVDRSSVLNKSVADFDGQKFLHLAVLQYFLERQCLLKCIRRIFMHALDITNGSRGEAMKLIHDGLEKKLLTISRDLLSSVSLDKKEVDFITLWVEETLIEDNLILDVLFLCHYCKFQTCCSEQWKTLCSLFKEHLSGSDNLGKLAASVEAKNSLSHAKARLLLILIETLDLENLLCMVHDQVLFRQGNIVFSWSEIQEIDAVVSSFSTLGLVEAGPLILAWATFLCLLLSLPDSKDYNLLSEISHIAHVRQAFELGPFNYVLKILHMDSLRDLDKVTGSSRGNSLLQNQAGLWILAASPLKLRHAIPAEDLSCYVRLSQGEWSAKCVYKFLSKMSGVTSLFEIPHGSRVNVHDTVVTRHQLNVLGIDIPIGSRGSILRIVDSNLALVRWEFKCSGVILLLLHMAQSSFSVNNEETCLALNLFCRMMSFNMAVTSALLNIEFLFPAQVDQIGGVVDKFTRIDMVEIICSLILNLAHDVSNAVSVSICIKILALMLKCAPSHVIEVASRMHIFGTENTGTSSVLGLLSGGFARMLLADYVREDFSLTTSVLDFTMQLLEIGAENDMVAALVVFSLQFILVNHVHWRYKYKYSCLELTLKLLELMKSCTRAMHVSVKFHHIVGDILLNDSSVHNIICCVLCNSAEYLENLSLSSHHELKEIKCLQLAVCSTLDIIFSLLADLSGEIISSTPAFLRMLFSSATKPFPVVTVAVSLISSCHNPAIQVAAVRVLSMLCFVASKVQPYIFENVSFPANYLQICYLRRTLCHIIDGEMNGNEDLIIAIIVLLVYAARVQDIVFRAKMTVCLCAIHLMCKLLTSDGGCLSISLIEKLRTITKKLSEHPSFSALLAQYSSSRL</sequence>
<dbReference type="InterPro" id="IPR044840">
    <property type="entry name" value="Nup188"/>
</dbReference>
<dbReference type="OrthoDB" id="552259at2759"/>
<dbReference type="GO" id="GO:0044611">
    <property type="term" value="C:nuclear pore inner ring"/>
    <property type="evidence" value="ECO:0007669"/>
    <property type="project" value="TreeGrafter"/>
</dbReference>
<protein>
    <submittedName>
        <fullName evidence="1">Uncharacterized protein</fullName>
    </submittedName>
</protein>
<name>A0A9D5BXC6_9LILI</name>
<dbReference type="Proteomes" id="UP001085076">
    <property type="component" value="Miscellaneous, Linkage group lg10"/>
</dbReference>
<dbReference type="GO" id="GO:0006405">
    <property type="term" value="P:RNA export from nucleus"/>
    <property type="evidence" value="ECO:0007669"/>
    <property type="project" value="TreeGrafter"/>
</dbReference>
<dbReference type="PANTHER" id="PTHR31431:SF1">
    <property type="entry name" value="NUCLEOPORIN NUP188"/>
    <property type="match status" value="1"/>
</dbReference>
<keyword evidence="2" id="KW-1185">Reference proteome</keyword>
<accession>A0A9D5BXC6</accession>
<dbReference type="AlphaFoldDB" id="A0A9D5BXC6"/>
<proteinExistence type="predicted"/>
<reference evidence="1" key="2">
    <citation type="journal article" date="2022" name="Hortic Res">
        <title>The genome of Dioscorea zingiberensis sheds light on the biosynthesis, origin and evolution of the medicinally important diosgenin saponins.</title>
        <authorList>
            <person name="Li Y."/>
            <person name="Tan C."/>
            <person name="Li Z."/>
            <person name="Guo J."/>
            <person name="Li S."/>
            <person name="Chen X."/>
            <person name="Wang C."/>
            <person name="Dai X."/>
            <person name="Yang H."/>
            <person name="Song W."/>
            <person name="Hou L."/>
            <person name="Xu J."/>
            <person name="Tong Z."/>
            <person name="Xu A."/>
            <person name="Yuan X."/>
            <person name="Wang W."/>
            <person name="Yang Q."/>
            <person name="Chen L."/>
            <person name="Sun Z."/>
            <person name="Wang K."/>
            <person name="Pan B."/>
            <person name="Chen J."/>
            <person name="Bao Y."/>
            <person name="Liu F."/>
            <person name="Qi X."/>
            <person name="Gang D.R."/>
            <person name="Wen J."/>
            <person name="Li J."/>
        </authorList>
    </citation>
    <scope>NUCLEOTIDE SEQUENCE</scope>
    <source>
        <strain evidence="1">Dzin_1.0</strain>
    </source>
</reference>
<comment type="caution">
    <text evidence="1">The sequence shown here is derived from an EMBL/GenBank/DDBJ whole genome shotgun (WGS) entry which is preliminary data.</text>
</comment>
<dbReference type="EMBL" id="JAGGNH010000010">
    <property type="protein sequence ID" value="KAJ0962473.1"/>
    <property type="molecule type" value="Genomic_DNA"/>
</dbReference>
<dbReference type="PANTHER" id="PTHR31431">
    <property type="entry name" value="NUCLEOPORIN NUP188 HOMOLOG"/>
    <property type="match status" value="1"/>
</dbReference>
<gene>
    <name evidence="1" type="ORF">J5N97_030301</name>
</gene>
<evidence type="ECO:0000313" key="2">
    <source>
        <dbReference type="Proteomes" id="UP001085076"/>
    </source>
</evidence>
<dbReference type="GO" id="GO:0006606">
    <property type="term" value="P:protein import into nucleus"/>
    <property type="evidence" value="ECO:0007669"/>
    <property type="project" value="TreeGrafter"/>
</dbReference>